<name>A0ACB8AS49_9AGAM</name>
<protein>
    <submittedName>
        <fullName evidence="1">Man1-Src1p-C-terminal domain-containing protein</fullName>
    </submittedName>
</protein>
<proteinExistence type="predicted"/>
<reference evidence="1" key="1">
    <citation type="journal article" date="2021" name="New Phytol.">
        <title>Evolutionary innovations through gain and loss of genes in the ectomycorrhizal Boletales.</title>
        <authorList>
            <person name="Wu G."/>
            <person name="Miyauchi S."/>
            <person name="Morin E."/>
            <person name="Kuo A."/>
            <person name="Drula E."/>
            <person name="Varga T."/>
            <person name="Kohler A."/>
            <person name="Feng B."/>
            <person name="Cao Y."/>
            <person name="Lipzen A."/>
            <person name="Daum C."/>
            <person name="Hundley H."/>
            <person name="Pangilinan J."/>
            <person name="Johnson J."/>
            <person name="Barry K."/>
            <person name="LaButti K."/>
            <person name="Ng V."/>
            <person name="Ahrendt S."/>
            <person name="Min B."/>
            <person name="Choi I.G."/>
            <person name="Park H."/>
            <person name="Plett J.M."/>
            <person name="Magnuson J."/>
            <person name="Spatafora J.W."/>
            <person name="Nagy L.G."/>
            <person name="Henrissat B."/>
            <person name="Grigoriev I.V."/>
            <person name="Yang Z.L."/>
            <person name="Xu J."/>
            <person name="Martin F.M."/>
        </authorList>
    </citation>
    <scope>NUCLEOTIDE SEQUENCE</scope>
    <source>
        <strain evidence="1">ATCC 28755</strain>
    </source>
</reference>
<sequence>MSRTSTTAQIIALGEYLKPEFDPSNLTVSQLLGVLGYHNIQYPTPYTKPKLVQLFNAEIKSKSSPLKRERIRKENSLASDDGITDGITGKPINGGTKVPARRSSRRPSRAPSDDEEPVMRPDPPKRRRSSAQPNLGGPTRTKVASAQPVLMEESEPEEDEPEESVRKIGRSKKTTQTAGKRARRISVAEDSGWEDNNIFQSGAESSSPARPSPTRTRAPRKSAAPRKSRHSMSAPPQISPASSPPKVSIFQAHAQHSPPQSNFNPQLPANISHQPRVSVPSERRTQFKLFESPSASTGAPKVDEYNVRDDNLVDHPSASDDIETDAEADIDEFADIQAAALAQRHADGSVITRHRSAPPIRSSGSHVLRFIYFVVLLVSSGVIANYKMESSALGYCDAGSDSNSALKDFREHLSAVETCNRENQTLLHLPPIGSTSQSGDDGIPCPPLSLIPLPHPSSCTPCPEYATCTPHNVVCNSGYLLRPHPVLALLAPFGYTPSSTAEVIWKAISYAADGIPGLGPVAFPQRCVEDPRRKRHIGALGKAIEALLGQEKGRLVCAGSKEGREKVVDSEGGEARKWGLEVETLRETMKGKTAPHLLESFDETFNEAIQQLVQWGGVILGEDIAGKRYLAHKSPNLTWNCQLTVKSRNLWEKWRTTVAAFVAIISAGFFLRRRQGQRLIEGKRVAELVQIALDTLRNQELAHHTDPVTAPHPYLSSLQLRDLILQDEHSIPARRRLWDQVERVVEGNANVRANLEEVQGGDELRVWRWVGTAGRSNLRKLEKDTS</sequence>
<organism evidence="1 2">
    <name type="scientific">Hygrophoropsis aurantiaca</name>
    <dbReference type="NCBI Taxonomy" id="72124"/>
    <lineage>
        <taxon>Eukaryota</taxon>
        <taxon>Fungi</taxon>
        <taxon>Dikarya</taxon>
        <taxon>Basidiomycota</taxon>
        <taxon>Agaricomycotina</taxon>
        <taxon>Agaricomycetes</taxon>
        <taxon>Agaricomycetidae</taxon>
        <taxon>Boletales</taxon>
        <taxon>Coniophorineae</taxon>
        <taxon>Hygrophoropsidaceae</taxon>
        <taxon>Hygrophoropsis</taxon>
    </lineage>
</organism>
<gene>
    <name evidence="1" type="ORF">BJ138DRAFT_1140547</name>
</gene>
<keyword evidence="2" id="KW-1185">Reference proteome</keyword>
<comment type="caution">
    <text evidence="1">The sequence shown here is derived from an EMBL/GenBank/DDBJ whole genome shotgun (WGS) entry which is preliminary data.</text>
</comment>
<evidence type="ECO:0000313" key="1">
    <source>
        <dbReference type="EMBL" id="KAH7916049.1"/>
    </source>
</evidence>
<dbReference type="Proteomes" id="UP000790377">
    <property type="component" value="Unassembled WGS sequence"/>
</dbReference>
<dbReference type="EMBL" id="MU267594">
    <property type="protein sequence ID" value="KAH7916049.1"/>
    <property type="molecule type" value="Genomic_DNA"/>
</dbReference>
<accession>A0ACB8AS49</accession>
<evidence type="ECO:0000313" key="2">
    <source>
        <dbReference type="Proteomes" id="UP000790377"/>
    </source>
</evidence>